<keyword evidence="4" id="KW-1003">Cell membrane</keyword>
<keyword evidence="2" id="KW-0813">Transport</keyword>
<organism evidence="11 12">
    <name type="scientific">Kineococcus halophytocola</name>
    <dbReference type="NCBI Taxonomy" id="3234027"/>
    <lineage>
        <taxon>Bacteria</taxon>
        <taxon>Bacillati</taxon>
        <taxon>Actinomycetota</taxon>
        <taxon>Actinomycetes</taxon>
        <taxon>Kineosporiales</taxon>
        <taxon>Kineosporiaceae</taxon>
        <taxon>Kineococcus</taxon>
    </lineage>
</organism>
<keyword evidence="7" id="KW-0406">Ion transport</keyword>
<feature type="transmembrane region" description="Helical" evidence="9">
    <location>
        <begin position="63"/>
        <end position="79"/>
    </location>
</feature>
<evidence type="ECO:0000256" key="2">
    <source>
        <dbReference type="ARBA" id="ARBA00022448"/>
    </source>
</evidence>
<reference evidence="11 12" key="1">
    <citation type="submission" date="2024-07" db="EMBL/GenBank/DDBJ databases">
        <authorList>
            <person name="Thanompreechachai J."/>
            <person name="Duangmal K."/>
        </authorList>
    </citation>
    <scope>NUCLEOTIDE SEQUENCE [LARGE SCALE GENOMIC DNA]</scope>
    <source>
        <strain evidence="11 12">LSe6-4</strain>
    </source>
</reference>
<evidence type="ECO:0000256" key="4">
    <source>
        <dbReference type="ARBA" id="ARBA00022475"/>
    </source>
</evidence>
<keyword evidence="8 9" id="KW-0472">Membrane</keyword>
<dbReference type="PANTHER" id="PTHR32507">
    <property type="entry name" value="NA(+)/H(+) ANTIPORTER 1"/>
    <property type="match status" value="1"/>
</dbReference>
<dbReference type="PANTHER" id="PTHR32507:SF8">
    <property type="entry name" value="CNH1P"/>
    <property type="match status" value="1"/>
</dbReference>
<dbReference type="InterPro" id="IPR038770">
    <property type="entry name" value="Na+/solute_symporter_sf"/>
</dbReference>
<keyword evidence="12" id="KW-1185">Reference proteome</keyword>
<feature type="transmembrane region" description="Helical" evidence="9">
    <location>
        <begin position="31"/>
        <end position="51"/>
    </location>
</feature>
<feature type="transmembrane region" description="Helical" evidence="9">
    <location>
        <begin position="349"/>
        <end position="368"/>
    </location>
</feature>
<sequence>MLPYVLFSLAGLGALTAALLPRVVSSLPFSLPMAFLGGGVLLGLVPGMPSIDPIEHTTATQHVAEVVVIISLMGAGLALDRPVGWRAWASTWRLVALAMPLTILLVTLGGHLLAGLPLVAALLLGAVLAPTDPVLATDVQVGEPSDSTDAEDEVRFALTSEAGLNDGAAFPAVHLALVLAAAGAAAGWSDVGGWALEDVLVRGVVGVVGGLVVGKALATLFFRPGRRSTRLADQAEGFTSLAVTFLAYGLTELAHGYGFVAVFVAACTIRSAERDHGAHKVAHSFVEQIERMLTSWLLLLLGAALADGLLSGLTWQGALVGVLLIAVIRPLVGWLSLLGTRSGQRERLVIGIFGVRGIGSLFYLAYALAEDEGGFPAEPLWAIVGFTVALSVVVHGVSATPLVRRLDAARFQAAPSDRAEDVASTHL</sequence>
<feature type="transmembrane region" description="Helical" evidence="9">
    <location>
        <begin position="380"/>
        <end position="403"/>
    </location>
</feature>
<comment type="subcellular location">
    <subcellularLocation>
        <location evidence="1">Cell membrane</location>
        <topology evidence="1">Multi-pass membrane protein</topology>
    </subcellularLocation>
</comment>
<proteinExistence type="predicted"/>
<dbReference type="InterPro" id="IPR006153">
    <property type="entry name" value="Cation/H_exchanger_TM"/>
</dbReference>
<evidence type="ECO:0000256" key="3">
    <source>
        <dbReference type="ARBA" id="ARBA00022449"/>
    </source>
</evidence>
<evidence type="ECO:0000313" key="11">
    <source>
        <dbReference type="EMBL" id="MEZ0166967.1"/>
    </source>
</evidence>
<feature type="transmembrane region" description="Helical" evidence="9">
    <location>
        <begin position="318"/>
        <end position="337"/>
    </location>
</feature>
<keyword evidence="5 9" id="KW-0812">Transmembrane</keyword>
<dbReference type="Proteomes" id="UP001565927">
    <property type="component" value="Unassembled WGS sequence"/>
</dbReference>
<name>A0ABV4H5U7_9ACTN</name>
<accession>A0ABV4H5U7</accession>
<keyword evidence="3" id="KW-0050">Antiport</keyword>
<feature type="transmembrane region" description="Helical" evidence="9">
    <location>
        <begin position="168"/>
        <end position="188"/>
    </location>
</feature>
<comment type="caution">
    <text evidence="11">The sequence shown here is derived from an EMBL/GenBank/DDBJ whole genome shotgun (WGS) entry which is preliminary data.</text>
</comment>
<feature type="transmembrane region" description="Helical" evidence="9">
    <location>
        <begin position="200"/>
        <end position="222"/>
    </location>
</feature>
<feature type="transmembrane region" description="Helical" evidence="9">
    <location>
        <begin position="85"/>
        <end position="105"/>
    </location>
</feature>
<evidence type="ECO:0000256" key="9">
    <source>
        <dbReference type="SAM" id="Phobius"/>
    </source>
</evidence>
<evidence type="ECO:0000256" key="1">
    <source>
        <dbReference type="ARBA" id="ARBA00004651"/>
    </source>
</evidence>
<feature type="transmembrane region" description="Helical" evidence="9">
    <location>
        <begin position="293"/>
        <end position="312"/>
    </location>
</feature>
<dbReference type="EMBL" id="JBGFTU010000036">
    <property type="protein sequence ID" value="MEZ0166967.1"/>
    <property type="molecule type" value="Genomic_DNA"/>
</dbReference>
<dbReference type="Pfam" id="PF00999">
    <property type="entry name" value="Na_H_Exchanger"/>
    <property type="match status" value="1"/>
</dbReference>
<gene>
    <name evidence="11" type="ORF">AB2L27_19610</name>
</gene>
<protein>
    <submittedName>
        <fullName evidence="11">Cation:proton antiporter</fullName>
    </submittedName>
</protein>
<evidence type="ECO:0000313" key="12">
    <source>
        <dbReference type="Proteomes" id="UP001565927"/>
    </source>
</evidence>
<evidence type="ECO:0000256" key="6">
    <source>
        <dbReference type="ARBA" id="ARBA00022989"/>
    </source>
</evidence>
<evidence type="ECO:0000256" key="7">
    <source>
        <dbReference type="ARBA" id="ARBA00023065"/>
    </source>
</evidence>
<keyword evidence="6 9" id="KW-1133">Transmembrane helix</keyword>
<feature type="domain" description="Cation/H+ exchanger transmembrane" evidence="10">
    <location>
        <begin position="17"/>
        <end position="404"/>
    </location>
</feature>
<evidence type="ECO:0000259" key="10">
    <source>
        <dbReference type="Pfam" id="PF00999"/>
    </source>
</evidence>
<dbReference type="RefSeq" id="WP_370443174.1">
    <property type="nucleotide sequence ID" value="NZ_JBGFTU010000036.1"/>
</dbReference>
<evidence type="ECO:0000256" key="5">
    <source>
        <dbReference type="ARBA" id="ARBA00022692"/>
    </source>
</evidence>
<dbReference type="Gene3D" id="1.20.1530.20">
    <property type="match status" value="1"/>
</dbReference>
<evidence type="ECO:0000256" key="8">
    <source>
        <dbReference type="ARBA" id="ARBA00023136"/>
    </source>
</evidence>